<evidence type="ECO:0000313" key="1">
    <source>
        <dbReference type="EMBL" id="AVI50011.1"/>
    </source>
</evidence>
<dbReference type="OrthoDB" id="824753at2"/>
<organism evidence="1 2">
    <name type="scientific">Pukyongia salina</name>
    <dbReference type="NCBI Taxonomy" id="2094025"/>
    <lineage>
        <taxon>Bacteria</taxon>
        <taxon>Pseudomonadati</taxon>
        <taxon>Bacteroidota</taxon>
        <taxon>Flavobacteriia</taxon>
        <taxon>Flavobacteriales</taxon>
        <taxon>Flavobacteriaceae</taxon>
        <taxon>Pukyongia</taxon>
    </lineage>
</organism>
<protein>
    <recommendedName>
        <fullName evidence="3">SnoaL-like domain-containing protein</fullName>
    </recommendedName>
</protein>
<accession>A0A2S0HTJ9</accession>
<dbReference type="EMBL" id="CP027062">
    <property type="protein sequence ID" value="AVI50011.1"/>
    <property type="molecule type" value="Genomic_DNA"/>
</dbReference>
<dbReference type="Gene3D" id="3.10.450.50">
    <property type="match status" value="1"/>
</dbReference>
<keyword evidence="2" id="KW-1185">Reference proteome</keyword>
<dbReference type="PROSITE" id="PS51257">
    <property type="entry name" value="PROKAR_LIPOPROTEIN"/>
    <property type="match status" value="1"/>
</dbReference>
<evidence type="ECO:0000313" key="2">
    <source>
        <dbReference type="Proteomes" id="UP000238442"/>
    </source>
</evidence>
<dbReference type="Proteomes" id="UP000238442">
    <property type="component" value="Chromosome"/>
</dbReference>
<sequence length="177" mass="19455">MKKLALLAVVGLLLFACKQGETRYTQSSPEIDTFKALVDAYEAADWKTYTSKFADTAKVYHNSDDKAMTPAETVETHKQNTAALSSYGFDDEKGDMEMVVTDKGETWVNFWGVWNATIASNGQKLMIPVHVTAQFVDGKVVKEYGYWDNAPLMKAMEAAAAAAEAAEDETDVTDTSD</sequence>
<dbReference type="InterPro" id="IPR032710">
    <property type="entry name" value="NTF2-like_dom_sf"/>
</dbReference>
<dbReference type="SUPFAM" id="SSF54427">
    <property type="entry name" value="NTF2-like"/>
    <property type="match status" value="1"/>
</dbReference>
<dbReference type="AlphaFoldDB" id="A0A2S0HTJ9"/>
<reference evidence="1 2" key="1">
    <citation type="submission" date="2018-02" db="EMBL/GenBank/DDBJ databases">
        <title>Genomic analysis of the strain RR4-38 isolated from a seawater recirculating aquaculture system.</title>
        <authorList>
            <person name="Kim Y.-S."/>
            <person name="Jang Y.H."/>
            <person name="Kim K.-H."/>
        </authorList>
    </citation>
    <scope>NUCLEOTIDE SEQUENCE [LARGE SCALE GENOMIC DNA]</scope>
    <source>
        <strain evidence="1 2">RR4-38</strain>
    </source>
</reference>
<proteinExistence type="predicted"/>
<gene>
    <name evidence="1" type="ORF">C5O00_02040</name>
</gene>
<name>A0A2S0HTJ9_9FLAO</name>
<dbReference type="KEGG" id="aue:C5O00_02040"/>
<evidence type="ECO:0008006" key="3">
    <source>
        <dbReference type="Google" id="ProtNLM"/>
    </source>
</evidence>
<dbReference type="RefSeq" id="WP_105214470.1">
    <property type="nucleotide sequence ID" value="NZ_CP027062.1"/>
</dbReference>